<evidence type="ECO:0000313" key="1">
    <source>
        <dbReference type="EMBL" id="KAF4134129.1"/>
    </source>
</evidence>
<protein>
    <submittedName>
        <fullName evidence="1">Uncharacterized protein</fullName>
    </submittedName>
</protein>
<name>A0A8S9U4M3_PHYIN</name>
<gene>
    <name evidence="1" type="ORF">GN958_ATG16693</name>
</gene>
<reference evidence="1" key="1">
    <citation type="submission" date="2020-03" db="EMBL/GenBank/DDBJ databases">
        <title>Hybrid Assembly of Korean Phytophthora infestans isolates.</title>
        <authorList>
            <person name="Prokchorchik M."/>
            <person name="Lee Y."/>
            <person name="Seo J."/>
            <person name="Cho J.-H."/>
            <person name="Park Y.-E."/>
            <person name="Jang D.-C."/>
            <person name="Im J.-S."/>
            <person name="Choi J.-G."/>
            <person name="Park H.-J."/>
            <person name="Lee G.-B."/>
            <person name="Lee Y.-G."/>
            <person name="Hong S.-Y."/>
            <person name="Cho K."/>
            <person name="Sohn K.H."/>
        </authorList>
    </citation>
    <scope>NUCLEOTIDE SEQUENCE</scope>
    <source>
        <strain evidence="1">KR_2_A2</strain>
    </source>
</reference>
<evidence type="ECO:0000313" key="2">
    <source>
        <dbReference type="Proteomes" id="UP000704712"/>
    </source>
</evidence>
<dbReference type="Proteomes" id="UP000704712">
    <property type="component" value="Unassembled WGS sequence"/>
</dbReference>
<comment type="caution">
    <text evidence="1">The sequence shown here is derived from an EMBL/GenBank/DDBJ whole genome shotgun (WGS) entry which is preliminary data.</text>
</comment>
<accession>A0A8S9U4M3</accession>
<proteinExistence type="predicted"/>
<sequence length="88" mass="9463">MQLEDAVRLDLDGQSILVQTNQVQVVVEPRDAAILTNPALADDQPNIRVLPLDVTGSTSVVNNVEGDTVARHNVSPSVRKTDKKFTAG</sequence>
<organism evidence="1 2">
    <name type="scientific">Phytophthora infestans</name>
    <name type="common">Potato late blight agent</name>
    <name type="synonym">Botrytis infestans</name>
    <dbReference type="NCBI Taxonomy" id="4787"/>
    <lineage>
        <taxon>Eukaryota</taxon>
        <taxon>Sar</taxon>
        <taxon>Stramenopiles</taxon>
        <taxon>Oomycota</taxon>
        <taxon>Peronosporomycetes</taxon>
        <taxon>Peronosporales</taxon>
        <taxon>Peronosporaceae</taxon>
        <taxon>Phytophthora</taxon>
    </lineage>
</organism>
<dbReference type="AlphaFoldDB" id="A0A8S9U4M3"/>
<dbReference type="EMBL" id="JAACNO010002336">
    <property type="protein sequence ID" value="KAF4134129.1"/>
    <property type="molecule type" value="Genomic_DNA"/>
</dbReference>